<keyword evidence="1" id="KW-0245">EGF-like domain</keyword>
<dbReference type="STRING" id="225164.V4AQI3"/>
<dbReference type="OrthoDB" id="8912429at2759"/>
<evidence type="ECO:0000256" key="1">
    <source>
        <dbReference type="ARBA" id="ARBA00022536"/>
    </source>
</evidence>
<protein>
    <recommendedName>
        <fullName evidence="4">Complement Clr-like EGF domain-containing protein</fullName>
    </recommendedName>
</protein>
<keyword evidence="2" id="KW-1015">Disulfide bond</keyword>
<dbReference type="KEGG" id="lgi:LOTGIDRAFT_239217"/>
<dbReference type="GeneID" id="20251001"/>
<feature type="domain" description="Complement Clr-like EGF" evidence="4">
    <location>
        <begin position="45"/>
        <end position="66"/>
    </location>
</feature>
<name>V4AQI3_LOTGI</name>
<feature type="chain" id="PRO_5004716858" description="Complement Clr-like EGF domain-containing protein" evidence="3">
    <location>
        <begin position="20"/>
        <end position="114"/>
    </location>
</feature>
<dbReference type="InterPro" id="IPR018097">
    <property type="entry name" value="EGF_Ca-bd_CS"/>
</dbReference>
<keyword evidence="6" id="KW-1185">Reference proteome</keyword>
<dbReference type="AlphaFoldDB" id="V4AQI3"/>
<dbReference type="EMBL" id="KB201346">
    <property type="protein sequence ID" value="ESO97080.1"/>
    <property type="molecule type" value="Genomic_DNA"/>
</dbReference>
<dbReference type="GO" id="GO:0005509">
    <property type="term" value="F:calcium ion binding"/>
    <property type="evidence" value="ECO:0007669"/>
    <property type="project" value="InterPro"/>
</dbReference>
<dbReference type="RefSeq" id="XP_009052239.1">
    <property type="nucleotide sequence ID" value="XM_009053991.1"/>
</dbReference>
<reference evidence="5 6" key="1">
    <citation type="journal article" date="2013" name="Nature">
        <title>Insights into bilaterian evolution from three spiralian genomes.</title>
        <authorList>
            <person name="Simakov O."/>
            <person name="Marletaz F."/>
            <person name="Cho S.J."/>
            <person name="Edsinger-Gonzales E."/>
            <person name="Havlak P."/>
            <person name="Hellsten U."/>
            <person name="Kuo D.H."/>
            <person name="Larsson T."/>
            <person name="Lv J."/>
            <person name="Arendt D."/>
            <person name="Savage R."/>
            <person name="Osoegawa K."/>
            <person name="de Jong P."/>
            <person name="Grimwood J."/>
            <person name="Chapman J.A."/>
            <person name="Shapiro H."/>
            <person name="Aerts A."/>
            <person name="Otillar R.P."/>
            <person name="Terry A.Y."/>
            <person name="Boore J.L."/>
            <person name="Grigoriev I.V."/>
            <person name="Lindberg D.R."/>
            <person name="Seaver E.C."/>
            <person name="Weisblat D.A."/>
            <person name="Putnam N.H."/>
            <person name="Rokhsar D.S."/>
        </authorList>
    </citation>
    <scope>NUCLEOTIDE SEQUENCE [LARGE SCALE GENOMIC DNA]</scope>
</reference>
<proteinExistence type="predicted"/>
<dbReference type="CTD" id="20251001"/>
<sequence length="114" mass="12172">MNFKSGLLVAAAVIVMANGQVVPGVCDTVICINGFCSVNALNQAVCQCEPGYKPSGTPQICVDIDECVEYDTLCNNQAGCCNFLGTYACLPCSAFTNKQARIPNSLLRRISDRK</sequence>
<accession>V4AQI3</accession>
<evidence type="ECO:0000256" key="2">
    <source>
        <dbReference type="ARBA" id="ARBA00023157"/>
    </source>
</evidence>
<gene>
    <name evidence="5" type="ORF">LOTGIDRAFT_239217</name>
</gene>
<dbReference type="PROSITE" id="PS01187">
    <property type="entry name" value="EGF_CA"/>
    <property type="match status" value="1"/>
</dbReference>
<organism evidence="5 6">
    <name type="scientific">Lottia gigantea</name>
    <name type="common">Giant owl limpet</name>
    <dbReference type="NCBI Taxonomy" id="225164"/>
    <lineage>
        <taxon>Eukaryota</taxon>
        <taxon>Metazoa</taxon>
        <taxon>Spiralia</taxon>
        <taxon>Lophotrochozoa</taxon>
        <taxon>Mollusca</taxon>
        <taxon>Gastropoda</taxon>
        <taxon>Patellogastropoda</taxon>
        <taxon>Lottioidea</taxon>
        <taxon>Lottiidae</taxon>
        <taxon>Lottia</taxon>
    </lineage>
</organism>
<dbReference type="SUPFAM" id="SSF57196">
    <property type="entry name" value="EGF/Laminin"/>
    <property type="match status" value="1"/>
</dbReference>
<evidence type="ECO:0000256" key="3">
    <source>
        <dbReference type="SAM" id="SignalP"/>
    </source>
</evidence>
<dbReference type="Pfam" id="PF12662">
    <property type="entry name" value="cEGF"/>
    <property type="match status" value="1"/>
</dbReference>
<evidence type="ECO:0000259" key="4">
    <source>
        <dbReference type="Pfam" id="PF12662"/>
    </source>
</evidence>
<dbReference type="InterPro" id="IPR026823">
    <property type="entry name" value="cEGF"/>
</dbReference>
<evidence type="ECO:0000313" key="6">
    <source>
        <dbReference type="Proteomes" id="UP000030746"/>
    </source>
</evidence>
<dbReference type="Gene3D" id="2.10.25.10">
    <property type="entry name" value="Laminin"/>
    <property type="match status" value="1"/>
</dbReference>
<evidence type="ECO:0000313" key="5">
    <source>
        <dbReference type="EMBL" id="ESO97080.1"/>
    </source>
</evidence>
<dbReference type="Proteomes" id="UP000030746">
    <property type="component" value="Unassembled WGS sequence"/>
</dbReference>
<dbReference type="HOGENOM" id="CLU_2099624_0_0_1"/>
<keyword evidence="3" id="KW-0732">Signal</keyword>
<feature type="signal peptide" evidence="3">
    <location>
        <begin position="1"/>
        <end position="19"/>
    </location>
</feature>